<evidence type="ECO:0000313" key="3">
    <source>
        <dbReference type="Proteomes" id="UP000325187"/>
    </source>
</evidence>
<sequence>MNDTSLFAPRRVKKTLPQKLMELNWLFVLLIVAIACVGFAMLYSVGGGSFDPWARQQAIRFGAIFILMLVIALVDLRIWFQLAYPAYIAR</sequence>
<dbReference type="AlphaFoldDB" id="A0A5A7MYA2"/>
<proteinExistence type="predicted"/>
<keyword evidence="1" id="KW-0472">Membrane</keyword>
<feature type="transmembrane region" description="Helical" evidence="1">
    <location>
        <begin position="23"/>
        <end position="46"/>
    </location>
</feature>
<comment type="caution">
    <text evidence="2">The sequence shown here is derived from an EMBL/GenBank/DDBJ whole genome shotgun (WGS) entry which is preliminary data.</text>
</comment>
<reference evidence="2 3" key="1">
    <citation type="submission" date="2019-09" db="EMBL/GenBank/DDBJ databases">
        <title>NBRP : Genome information of microbial organism related human and environment.</title>
        <authorList>
            <person name="Hattori M."/>
            <person name="Oshima K."/>
            <person name="Inaba H."/>
            <person name="Suda W."/>
            <person name="Sakamoto M."/>
            <person name="Iino T."/>
            <person name="Kitahara M."/>
            <person name="Oshida Y."/>
            <person name="Iida T."/>
            <person name="Kudo T."/>
            <person name="Itoh T."/>
            <person name="Ohkuma M."/>
        </authorList>
    </citation>
    <scope>NUCLEOTIDE SEQUENCE [LARGE SCALE GENOMIC DNA]</scope>
    <source>
        <strain evidence="2 3">Mie-1</strain>
    </source>
</reference>
<evidence type="ECO:0008006" key="4">
    <source>
        <dbReference type="Google" id="ProtNLM"/>
    </source>
</evidence>
<keyword evidence="1" id="KW-0812">Transmembrane</keyword>
<dbReference type="Proteomes" id="UP000325187">
    <property type="component" value="Unassembled WGS sequence"/>
</dbReference>
<evidence type="ECO:0000313" key="2">
    <source>
        <dbReference type="EMBL" id="GER00010.1"/>
    </source>
</evidence>
<dbReference type="RefSeq" id="WP_210432198.1">
    <property type="nucleotide sequence ID" value="NZ_BKCM01000002.1"/>
</dbReference>
<evidence type="ECO:0000256" key="1">
    <source>
        <dbReference type="SAM" id="Phobius"/>
    </source>
</evidence>
<gene>
    <name evidence="2" type="ORF">JCM17845_06330</name>
</gene>
<accession>A0A5A7MYA2</accession>
<dbReference type="EMBL" id="BKCM01000002">
    <property type="protein sequence ID" value="GER00010.1"/>
    <property type="molecule type" value="Genomic_DNA"/>
</dbReference>
<organism evidence="2 3">
    <name type="scientific">Iodidimonas gelatinilytica</name>
    <dbReference type="NCBI Taxonomy" id="1236966"/>
    <lineage>
        <taxon>Bacteria</taxon>
        <taxon>Pseudomonadati</taxon>
        <taxon>Pseudomonadota</taxon>
        <taxon>Alphaproteobacteria</taxon>
        <taxon>Iodidimonadales</taxon>
        <taxon>Iodidimonadaceae</taxon>
        <taxon>Iodidimonas</taxon>
    </lineage>
</organism>
<feature type="transmembrane region" description="Helical" evidence="1">
    <location>
        <begin position="58"/>
        <end position="80"/>
    </location>
</feature>
<keyword evidence="3" id="KW-1185">Reference proteome</keyword>
<keyword evidence="1" id="KW-1133">Transmembrane helix</keyword>
<name>A0A5A7MYA2_9PROT</name>
<protein>
    <recommendedName>
        <fullName evidence="4">Rod shape-determining protein RodA</fullName>
    </recommendedName>
</protein>